<keyword evidence="1" id="KW-0732">Signal</keyword>
<dbReference type="EMBL" id="KX618193">
    <property type="protein sequence ID" value="ARF20155.1"/>
    <property type="molecule type" value="mRNA"/>
</dbReference>
<name>A0A1W5TAU9_HYAAI</name>
<organism evidence="2">
    <name type="scientific">Hyalomma asiaticum</name>
    <name type="common">Tick</name>
    <dbReference type="NCBI Taxonomy" id="266040"/>
    <lineage>
        <taxon>Eukaryota</taxon>
        <taxon>Metazoa</taxon>
        <taxon>Ecdysozoa</taxon>
        <taxon>Arthropoda</taxon>
        <taxon>Chelicerata</taxon>
        <taxon>Arachnida</taxon>
        <taxon>Acari</taxon>
        <taxon>Parasitiformes</taxon>
        <taxon>Ixodida</taxon>
        <taxon>Ixodoidea</taxon>
        <taxon>Ixodidae</taxon>
        <taxon>Hyalomminae</taxon>
        <taxon>Hyalomma</taxon>
    </lineage>
</organism>
<protein>
    <submittedName>
        <fullName evidence="2">Putative lipocalin protein</fullName>
    </submittedName>
</protein>
<sequence length="227" mass="25901">MGYSSAQHLIKAVVIAAAASYVFVSAEKVMAHKEETGDDKVLPIVSVFNTTSKLWLYWENVTKDNKLSEEEQTLYGAPNLDLSESCTFIKMFNISKVDFHFWWKTIMLGQMVESHFYGEFFSEGGNKPLGSMNVTDLSETERKPFETMKLVYRQGHCSVFFVTALQENAPTVCQLYLRGQTVSKKPAEKCKEYYEKHCGTKIAVYNATCKREVNRAEKELKKILPKS</sequence>
<dbReference type="InterPro" id="IPR012674">
    <property type="entry name" value="Calycin"/>
</dbReference>
<proteinExistence type="evidence at transcript level"/>
<feature type="signal peptide" evidence="1">
    <location>
        <begin position="1"/>
        <end position="26"/>
    </location>
</feature>
<evidence type="ECO:0000313" key="2">
    <source>
        <dbReference type="EMBL" id="ARF20155.1"/>
    </source>
</evidence>
<evidence type="ECO:0000256" key="1">
    <source>
        <dbReference type="SAM" id="SignalP"/>
    </source>
</evidence>
<accession>A0A1W5TAU9</accession>
<reference evidence="2" key="1">
    <citation type="submission" date="2016-07" db="EMBL/GenBank/DDBJ databases">
        <title>Specific histamine binding activity of a new lipocalin from Hyalomma asiaticum (Ixodidae) and therapeutic effects on allergic asthma in mice.</title>
        <authorList>
            <person name="Yanan W."/>
            <person name="Zhuang L."/>
            <person name="Yongzhi Z."/>
            <person name="Jie C."/>
            <person name="Houshuang Z."/>
            <person name="Haiyan G."/>
            <person name="Jinlin Z."/>
        </authorList>
    </citation>
    <scope>NUCLEOTIDE SEQUENCE</scope>
    <source>
        <tissue evidence="2">Salivary glands</tissue>
    </source>
</reference>
<dbReference type="Gene3D" id="2.40.128.20">
    <property type="match status" value="1"/>
</dbReference>
<feature type="chain" id="PRO_5010854498" evidence="1">
    <location>
        <begin position="27"/>
        <end position="227"/>
    </location>
</feature>
<dbReference type="SUPFAM" id="SSF50814">
    <property type="entry name" value="Lipocalins"/>
    <property type="match status" value="1"/>
</dbReference>
<dbReference type="AlphaFoldDB" id="A0A1W5TAU9"/>